<dbReference type="PANTHER" id="PTHR43283:SF17">
    <property type="entry name" value="(LOVD), PUTATIVE (AFU_ORTHOLOGUE AFUA_5G00920)-RELATED"/>
    <property type="match status" value="1"/>
</dbReference>
<evidence type="ECO:0000313" key="5">
    <source>
        <dbReference type="Proteomes" id="UP000235672"/>
    </source>
</evidence>
<dbReference type="OrthoDB" id="428260at2759"/>
<dbReference type="Gene3D" id="3.40.710.10">
    <property type="entry name" value="DD-peptidase/beta-lactamase superfamily"/>
    <property type="match status" value="1"/>
</dbReference>
<evidence type="ECO:0000256" key="1">
    <source>
        <dbReference type="ARBA" id="ARBA00009009"/>
    </source>
</evidence>
<keyword evidence="5" id="KW-1185">Reference proteome</keyword>
<comment type="similarity">
    <text evidence="1">Belongs to the class-A beta-lactamase family.</text>
</comment>
<sequence length="410" mass="45451">MDILERELREETGKNSLPGVMLAAANIDGTFNYINYIGKTSLEPDAHPVSEATTFCVASSTKLATSVAVMQCVERGLIGLEEDVSTLLPELKDVQIFAGIEDGKPVLKKAKNTITLSHLLTHTSGLPSPEEEEIMEYYQALGDPKGTLLMRYFMTDDEEVRAKALPEVQHMMNSLELEPLLFEPGTGWTYGQGTDWTGQLVEKLTHQSLETYCQANIFRTLGMNSTTFRPADHPHVLSNLMPMSFRHKDGSIKTEANIYPLAPTIELGGSGLYTSTADFIKLLTSLLCNDGKVLRKGTVDLMFNYRIPDENIMKSEKVKEFFDWGAHEDDVGMDYGHCLCGLVNLRDMKTGKKAGSVRWGGGTKSFWWIDRNGGVCGFYGTQILGPAERLSAELYRKFQSAVYAGLEASK</sequence>
<evidence type="ECO:0000259" key="3">
    <source>
        <dbReference type="Pfam" id="PF00144"/>
    </source>
</evidence>
<dbReference type="InterPro" id="IPR050789">
    <property type="entry name" value="Diverse_Enzym_Activities"/>
</dbReference>
<gene>
    <name evidence="4" type="ORF">NA56DRAFT_632536</name>
</gene>
<dbReference type="GO" id="GO:0016787">
    <property type="term" value="F:hydrolase activity"/>
    <property type="evidence" value="ECO:0007669"/>
    <property type="project" value="UniProtKB-KW"/>
</dbReference>
<feature type="domain" description="Beta-lactamase-related" evidence="3">
    <location>
        <begin position="7"/>
        <end position="393"/>
    </location>
</feature>
<protein>
    <submittedName>
        <fullName evidence="4">Beta-lactamase</fullName>
    </submittedName>
</protein>
<dbReference type="InterPro" id="IPR001466">
    <property type="entry name" value="Beta-lactam-related"/>
</dbReference>
<reference evidence="4 5" key="1">
    <citation type="submission" date="2016-05" db="EMBL/GenBank/DDBJ databases">
        <title>A degradative enzymes factory behind the ericoid mycorrhizal symbiosis.</title>
        <authorList>
            <consortium name="DOE Joint Genome Institute"/>
            <person name="Martino E."/>
            <person name="Morin E."/>
            <person name="Grelet G."/>
            <person name="Kuo A."/>
            <person name="Kohler A."/>
            <person name="Daghino S."/>
            <person name="Barry K."/>
            <person name="Choi C."/>
            <person name="Cichocki N."/>
            <person name="Clum A."/>
            <person name="Copeland A."/>
            <person name="Hainaut M."/>
            <person name="Haridas S."/>
            <person name="Labutti K."/>
            <person name="Lindquist E."/>
            <person name="Lipzen A."/>
            <person name="Khouja H.-R."/>
            <person name="Murat C."/>
            <person name="Ohm R."/>
            <person name="Olson A."/>
            <person name="Spatafora J."/>
            <person name="Veneault-Fourrey C."/>
            <person name="Henrissat B."/>
            <person name="Grigoriev I."/>
            <person name="Martin F."/>
            <person name="Perotto S."/>
        </authorList>
    </citation>
    <scope>NUCLEOTIDE SEQUENCE [LARGE SCALE GENOMIC DNA]</scope>
    <source>
        <strain evidence="4 5">UAMH 7357</strain>
    </source>
</reference>
<dbReference type="PANTHER" id="PTHR43283">
    <property type="entry name" value="BETA-LACTAMASE-RELATED"/>
    <property type="match status" value="1"/>
</dbReference>
<dbReference type="EMBL" id="KZ613502">
    <property type="protein sequence ID" value="PMD17028.1"/>
    <property type="molecule type" value="Genomic_DNA"/>
</dbReference>
<name>A0A2J6PSL8_9HELO</name>
<accession>A0A2J6PSL8</accession>
<dbReference type="SUPFAM" id="SSF56601">
    <property type="entry name" value="beta-lactamase/transpeptidase-like"/>
    <property type="match status" value="1"/>
</dbReference>
<dbReference type="AlphaFoldDB" id="A0A2J6PSL8"/>
<dbReference type="Proteomes" id="UP000235672">
    <property type="component" value="Unassembled WGS sequence"/>
</dbReference>
<evidence type="ECO:0000256" key="2">
    <source>
        <dbReference type="ARBA" id="ARBA00022801"/>
    </source>
</evidence>
<organism evidence="4 5">
    <name type="scientific">Hyaloscypha hepaticicola</name>
    <dbReference type="NCBI Taxonomy" id="2082293"/>
    <lineage>
        <taxon>Eukaryota</taxon>
        <taxon>Fungi</taxon>
        <taxon>Dikarya</taxon>
        <taxon>Ascomycota</taxon>
        <taxon>Pezizomycotina</taxon>
        <taxon>Leotiomycetes</taxon>
        <taxon>Helotiales</taxon>
        <taxon>Hyaloscyphaceae</taxon>
        <taxon>Hyaloscypha</taxon>
    </lineage>
</organism>
<evidence type="ECO:0000313" key="4">
    <source>
        <dbReference type="EMBL" id="PMD17028.1"/>
    </source>
</evidence>
<proteinExistence type="inferred from homology"/>
<dbReference type="Pfam" id="PF00144">
    <property type="entry name" value="Beta-lactamase"/>
    <property type="match status" value="1"/>
</dbReference>
<keyword evidence="2" id="KW-0378">Hydrolase</keyword>
<dbReference type="InterPro" id="IPR012338">
    <property type="entry name" value="Beta-lactam/transpept-like"/>
</dbReference>